<evidence type="ECO:0000313" key="2">
    <source>
        <dbReference type="Proteomes" id="UP000316759"/>
    </source>
</evidence>
<sequence>MPQLIQNPNFHLFKCEKDVANFRGERNYQVTQILGYETLVYATVTKAAPNIGQRVKFEDQKDLLHEELPGVAADNETDILVENQLKDVKCVVSEEDNQRFTLSARKVRRFIPFPEKRNIEYLDKIRIYQKDLLHEELPGVAADNETDIIVENQLKDVKCVVSEEDNQRFTLAARKVRRFIPFPEKRNIEYLDKIRIYPGITVEIKQKDTRQPRLIPIRSRDLSPFTTFRKSNRLK</sequence>
<organism evidence="1 2">
    <name type="scientific">Fasciola gigantica</name>
    <name type="common">Giant liver fluke</name>
    <dbReference type="NCBI Taxonomy" id="46835"/>
    <lineage>
        <taxon>Eukaryota</taxon>
        <taxon>Metazoa</taxon>
        <taxon>Spiralia</taxon>
        <taxon>Lophotrochozoa</taxon>
        <taxon>Platyhelminthes</taxon>
        <taxon>Trematoda</taxon>
        <taxon>Digenea</taxon>
        <taxon>Plagiorchiida</taxon>
        <taxon>Echinostomata</taxon>
        <taxon>Echinostomatoidea</taxon>
        <taxon>Fasciolidae</taxon>
        <taxon>Fasciola</taxon>
    </lineage>
</organism>
<comment type="caution">
    <text evidence="1">The sequence shown here is derived from an EMBL/GenBank/DDBJ whole genome shotgun (WGS) entry which is preliminary data.</text>
</comment>
<dbReference type="EMBL" id="SUNJ01009947">
    <property type="protein sequence ID" value="TPP60007.1"/>
    <property type="molecule type" value="Genomic_DNA"/>
</dbReference>
<dbReference type="AlphaFoldDB" id="A0A504YPZ6"/>
<protein>
    <submittedName>
        <fullName evidence="1">Uncharacterized protein</fullName>
    </submittedName>
</protein>
<keyword evidence="2" id="KW-1185">Reference proteome</keyword>
<accession>A0A504YPZ6</accession>
<evidence type="ECO:0000313" key="1">
    <source>
        <dbReference type="EMBL" id="TPP60007.1"/>
    </source>
</evidence>
<proteinExistence type="predicted"/>
<gene>
    <name evidence="1" type="ORF">FGIG_01402</name>
</gene>
<reference evidence="1 2" key="1">
    <citation type="submission" date="2019-04" db="EMBL/GenBank/DDBJ databases">
        <title>Annotation for the trematode Fasciola gigantica.</title>
        <authorList>
            <person name="Choi Y.-J."/>
        </authorList>
    </citation>
    <scope>NUCLEOTIDE SEQUENCE [LARGE SCALE GENOMIC DNA]</scope>
    <source>
        <strain evidence="1">Uganda_cow_1</strain>
    </source>
</reference>
<dbReference type="Proteomes" id="UP000316759">
    <property type="component" value="Unassembled WGS sequence"/>
</dbReference>
<name>A0A504YPZ6_FASGI</name>